<dbReference type="AlphaFoldDB" id="A0A5J9TFX4"/>
<dbReference type="Proteomes" id="UP000324897">
    <property type="component" value="Chromosome 3"/>
</dbReference>
<comment type="function">
    <text evidence="1">Involved in sporophytic self-incompatibility system (the inability of flowering plants to achieve self-fertilization).</text>
</comment>
<dbReference type="FunFam" id="2.90.10.10:FF:000019">
    <property type="entry name" value="Serine/threonine-protein kinase"/>
    <property type="match status" value="1"/>
</dbReference>
<keyword evidence="4 10" id="KW-0732">Signal</keyword>
<comment type="subcellular location">
    <subcellularLocation>
        <location evidence="2">Membrane</location>
        <topology evidence="2">Single-pass type I membrane protein</topology>
    </subcellularLocation>
</comment>
<dbReference type="Gramene" id="TVU10313">
    <property type="protein sequence ID" value="TVU10313"/>
    <property type="gene ID" value="EJB05_43836"/>
</dbReference>
<dbReference type="PROSITE" id="PS50927">
    <property type="entry name" value="BULB_LECTIN"/>
    <property type="match status" value="1"/>
</dbReference>
<evidence type="ECO:0000256" key="5">
    <source>
        <dbReference type="ARBA" id="ARBA00023157"/>
    </source>
</evidence>
<dbReference type="PROSITE" id="PS50948">
    <property type="entry name" value="PAN"/>
    <property type="match status" value="1"/>
</dbReference>
<protein>
    <recommendedName>
        <fullName evidence="3">non-specific serine/threonine protein kinase</fullName>
        <ecNumber evidence="3">2.7.11.1</ecNumber>
    </recommendedName>
</protein>
<keyword evidence="14" id="KW-1185">Reference proteome</keyword>
<dbReference type="InterPro" id="IPR003609">
    <property type="entry name" value="Pan_app"/>
</dbReference>
<name>A0A5J9TFX4_9POAL</name>
<dbReference type="GO" id="GO:0016020">
    <property type="term" value="C:membrane"/>
    <property type="evidence" value="ECO:0007669"/>
    <property type="project" value="UniProtKB-SubCell"/>
</dbReference>
<dbReference type="InterPro" id="IPR035446">
    <property type="entry name" value="SLSG/EP1"/>
</dbReference>
<evidence type="ECO:0000259" key="11">
    <source>
        <dbReference type="PROSITE" id="PS50927"/>
    </source>
</evidence>
<evidence type="ECO:0000256" key="3">
    <source>
        <dbReference type="ARBA" id="ARBA00012513"/>
    </source>
</evidence>
<feature type="non-terminal residue" evidence="13">
    <location>
        <position position="1"/>
    </location>
</feature>
<dbReference type="EMBL" id="RWGY01000039">
    <property type="protein sequence ID" value="TVU10313.1"/>
    <property type="molecule type" value="Genomic_DNA"/>
</dbReference>
<evidence type="ECO:0000256" key="2">
    <source>
        <dbReference type="ARBA" id="ARBA00004479"/>
    </source>
</evidence>
<dbReference type="InterPro" id="IPR001480">
    <property type="entry name" value="Bulb-type_lectin_dom"/>
</dbReference>
<evidence type="ECO:0000256" key="7">
    <source>
        <dbReference type="ARBA" id="ARBA00047899"/>
    </source>
</evidence>
<accession>A0A5J9TFX4</accession>
<reference evidence="13 14" key="1">
    <citation type="journal article" date="2019" name="Sci. Rep.">
        <title>A high-quality genome of Eragrostis curvula grass provides insights into Poaceae evolution and supports new strategies to enhance forage quality.</title>
        <authorList>
            <person name="Carballo J."/>
            <person name="Santos B.A.C.M."/>
            <person name="Zappacosta D."/>
            <person name="Garbus I."/>
            <person name="Selva J.P."/>
            <person name="Gallo C.A."/>
            <person name="Diaz A."/>
            <person name="Albertini E."/>
            <person name="Caccamo M."/>
            <person name="Echenique V."/>
        </authorList>
    </citation>
    <scope>NUCLEOTIDE SEQUENCE [LARGE SCALE GENOMIC DNA]</scope>
    <source>
        <strain evidence="14">cv. Victoria</strain>
        <tissue evidence="13">Leaf</tissue>
    </source>
</reference>
<comment type="caution">
    <text evidence="13">The sequence shown here is derived from an EMBL/GenBank/DDBJ whole genome shotgun (WGS) entry which is preliminary data.</text>
</comment>
<sequence length="461" mass="50153">MASSAITSYASLLLLILLPLCSADDRLVPGKPLTPGATIVSDGGSFAFGFFSPSNSTPAKLYLGIWYNNISQLTAVWVANRETPATNGTSSAPALSLTNSSNLVLSDADGRVLWTTNITGASSSPTATGLAAVLLNTGNLVIRYPNGTALWQSFEHPTDTWLPSMKLGTRYKMRAGDRLVSWTSPDDPSPGPFSLRGDQDTFLQSFIWNGTWTGYMVDGQFPVNTSFIYYTIVVNTEEEIYAMYSLTDGAAFVLTYSGEYRLESWRPASRWAVVTKWPATKCSIYGYCGPYGYCDNTVAVPTCKCLDGFEQMNLEDWNSGNFSQGCRRKEALQCGDGFLALPGMKAPDKFVHIMNRTSKECAAECARNCSCVAYAYANLSTSRRPRVTGRGDLIDTKKEGDSIATETLYIRIAGLDAGIKEKANALKIMLPAVLISSLLILVGVFLACYKFKGTNLHNNIL</sequence>
<dbReference type="GO" id="GO:0004674">
    <property type="term" value="F:protein serine/threonine kinase activity"/>
    <property type="evidence" value="ECO:0007669"/>
    <property type="project" value="UniProtKB-EC"/>
</dbReference>
<comment type="catalytic activity">
    <reaction evidence="8">
        <text>L-seryl-[protein] + ATP = O-phospho-L-seryl-[protein] + ADP + H(+)</text>
        <dbReference type="Rhea" id="RHEA:17989"/>
        <dbReference type="Rhea" id="RHEA-COMP:9863"/>
        <dbReference type="Rhea" id="RHEA-COMP:11604"/>
        <dbReference type="ChEBI" id="CHEBI:15378"/>
        <dbReference type="ChEBI" id="CHEBI:29999"/>
        <dbReference type="ChEBI" id="CHEBI:30616"/>
        <dbReference type="ChEBI" id="CHEBI:83421"/>
        <dbReference type="ChEBI" id="CHEBI:456216"/>
        <dbReference type="EC" id="2.7.11.1"/>
    </reaction>
</comment>
<comment type="catalytic activity">
    <reaction evidence="7">
        <text>L-threonyl-[protein] + ATP = O-phospho-L-threonyl-[protein] + ADP + H(+)</text>
        <dbReference type="Rhea" id="RHEA:46608"/>
        <dbReference type="Rhea" id="RHEA-COMP:11060"/>
        <dbReference type="Rhea" id="RHEA-COMP:11605"/>
        <dbReference type="ChEBI" id="CHEBI:15378"/>
        <dbReference type="ChEBI" id="CHEBI:30013"/>
        <dbReference type="ChEBI" id="CHEBI:30616"/>
        <dbReference type="ChEBI" id="CHEBI:61977"/>
        <dbReference type="ChEBI" id="CHEBI:456216"/>
        <dbReference type="EC" id="2.7.11.1"/>
    </reaction>
</comment>
<evidence type="ECO:0000256" key="6">
    <source>
        <dbReference type="ARBA" id="ARBA00023170"/>
    </source>
</evidence>
<evidence type="ECO:0000256" key="10">
    <source>
        <dbReference type="SAM" id="SignalP"/>
    </source>
</evidence>
<dbReference type="SUPFAM" id="SSF51110">
    <property type="entry name" value="alpha-D-mannose-specific plant lectins"/>
    <property type="match status" value="1"/>
</dbReference>
<evidence type="ECO:0000313" key="14">
    <source>
        <dbReference type="Proteomes" id="UP000324897"/>
    </source>
</evidence>
<dbReference type="SMART" id="SM00473">
    <property type="entry name" value="PAN_AP"/>
    <property type="match status" value="1"/>
</dbReference>
<proteinExistence type="predicted"/>
<gene>
    <name evidence="13" type="ORF">EJB05_43836</name>
</gene>
<feature type="chain" id="PRO_5023929290" description="non-specific serine/threonine protein kinase" evidence="10">
    <location>
        <begin position="24"/>
        <end position="461"/>
    </location>
</feature>
<feature type="signal peptide" evidence="10">
    <location>
        <begin position="1"/>
        <end position="23"/>
    </location>
</feature>
<dbReference type="InterPro" id="IPR036426">
    <property type="entry name" value="Bulb-type_lectin_dom_sf"/>
</dbReference>
<dbReference type="GO" id="GO:0051707">
    <property type="term" value="P:response to other organism"/>
    <property type="evidence" value="ECO:0007669"/>
    <property type="project" value="UniProtKB-ARBA"/>
</dbReference>
<feature type="domain" description="Bulb-type lectin" evidence="11">
    <location>
        <begin position="24"/>
        <end position="155"/>
    </location>
</feature>
<evidence type="ECO:0000256" key="4">
    <source>
        <dbReference type="ARBA" id="ARBA00022729"/>
    </source>
</evidence>
<dbReference type="InterPro" id="IPR000858">
    <property type="entry name" value="S_locus_glycoprot_dom"/>
</dbReference>
<dbReference type="EC" id="2.7.11.1" evidence="3"/>
<dbReference type="SMART" id="SM00108">
    <property type="entry name" value="B_lectin"/>
    <property type="match status" value="1"/>
</dbReference>
<dbReference type="CDD" id="cd00028">
    <property type="entry name" value="B_lectin"/>
    <property type="match status" value="1"/>
</dbReference>
<keyword evidence="5" id="KW-1015">Disulfide bond</keyword>
<evidence type="ECO:0000313" key="13">
    <source>
        <dbReference type="EMBL" id="TVU10313.1"/>
    </source>
</evidence>
<evidence type="ECO:0000259" key="12">
    <source>
        <dbReference type="PROSITE" id="PS50948"/>
    </source>
</evidence>
<dbReference type="Gene3D" id="2.90.10.10">
    <property type="entry name" value="Bulb-type lectin domain"/>
    <property type="match status" value="1"/>
</dbReference>
<keyword evidence="9" id="KW-1133">Transmembrane helix</keyword>
<keyword evidence="9" id="KW-0472">Membrane</keyword>
<evidence type="ECO:0000256" key="8">
    <source>
        <dbReference type="ARBA" id="ARBA00048679"/>
    </source>
</evidence>
<dbReference type="Pfam" id="PF08276">
    <property type="entry name" value="PAN_2"/>
    <property type="match status" value="1"/>
</dbReference>
<feature type="transmembrane region" description="Helical" evidence="9">
    <location>
        <begin position="428"/>
        <end position="449"/>
    </location>
</feature>
<evidence type="ECO:0000256" key="9">
    <source>
        <dbReference type="SAM" id="Phobius"/>
    </source>
</evidence>
<dbReference type="PANTHER" id="PTHR32444">
    <property type="entry name" value="BULB-TYPE LECTIN DOMAIN-CONTAINING PROTEIN"/>
    <property type="match status" value="1"/>
</dbReference>
<feature type="domain" description="Apple" evidence="12">
    <location>
        <begin position="334"/>
        <end position="413"/>
    </location>
</feature>
<dbReference type="PANTHER" id="PTHR32444:SF118">
    <property type="entry name" value="OS09G0551150 PROTEIN"/>
    <property type="match status" value="1"/>
</dbReference>
<evidence type="ECO:0000256" key="1">
    <source>
        <dbReference type="ARBA" id="ARBA00003061"/>
    </source>
</evidence>
<keyword evidence="9" id="KW-0812">Transmembrane</keyword>
<dbReference type="GO" id="GO:0048544">
    <property type="term" value="P:recognition of pollen"/>
    <property type="evidence" value="ECO:0007669"/>
    <property type="project" value="InterPro"/>
</dbReference>
<dbReference type="PIRSF" id="PIRSF002686">
    <property type="entry name" value="SLG"/>
    <property type="match status" value="1"/>
</dbReference>
<dbReference type="Pfam" id="PF00954">
    <property type="entry name" value="S_locus_glycop"/>
    <property type="match status" value="1"/>
</dbReference>
<dbReference type="CDD" id="cd01098">
    <property type="entry name" value="PAN_AP_plant"/>
    <property type="match status" value="1"/>
</dbReference>
<keyword evidence="6" id="KW-0675">Receptor</keyword>
<dbReference type="Pfam" id="PF01453">
    <property type="entry name" value="B_lectin"/>
    <property type="match status" value="1"/>
</dbReference>
<dbReference type="OrthoDB" id="673608at2759"/>
<organism evidence="13 14">
    <name type="scientific">Eragrostis curvula</name>
    <name type="common">weeping love grass</name>
    <dbReference type="NCBI Taxonomy" id="38414"/>
    <lineage>
        <taxon>Eukaryota</taxon>
        <taxon>Viridiplantae</taxon>
        <taxon>Streptophyta</taxon>
        <taxon>Embryophyta</taxon>
        <taxon>Tracheophyta</taxon>
        <taxon>Spermatophyta</taxon>
        <taxon>Magnoliopsida</taxon>
        <taxon>Liliopsida</taxon>
        <taxon>Poales</taxon>
        <taxon>Poaceae</taxon>
        <taxon>PACMAD clade</taxon>
        <taxon>Chloridoideae</taxon>
        <taxon>Eragrostideae</taxon>
        <taxon>Eragrostidinae</taxon>
        <taxon>Eragrostis</taxon>
    </lineage>
</organism>